<dbReference type="PANTHER" id="PTHR43861:SF6">
    <property type="entry name" value="METHYLTRANSFERASE TYPE 11"/>
    <property type="match status" value="1"/>
</dbReference>
<evidence type="ECO:0000313" key="2">
    <source>
        <dbReference type="Proteomes" id="UP001419910"/>
    </source>
</evidence>
<gene>
    <name evidence="1" type="ORF">ABC974_22745</name>
</gene>
<dbReference type="RefSeq" id="WP_345840544.1">
    <property type="nucleotide sequence ID" value="NZ_JBDIME010000029.1"/>
</dbReference>
<protein>
    <submittedName>
        <fullName evidence="1">Class I SAM-dependent methyltransferase</fullName>
        <ecNumber evidence="1">2.1.1.-</ecNumber>
    </submittedName>
</protein>
<comment type="caution">
    <text evidence="1">The sequence shown here is derived from an EMBL/GenBank/DDBJ whole genome shotgun (WGS) entry which is preliminary data.</text>
</comment>
<dbReference type="GO" id="GO:0032259">
    <property type="term" value="P:methylation"/>
    <property type="evidence" value="ECO:0007669"/>
    <property type="project" value="UniProtKB-KW"/>
</dbReference>
<dbReference type="PANTHER" id="PTHR43861">
    <property type="entry name" value="TRANS-ACONITATE 2-METHYLTRANSFERASE-RELATED"/>
    <property type="match status" value="1"/>
</dbReference>
<dbReference type="SUPFAM" id="SSF53335">
    <property type="entry name" value="S-adenosyl-L-methionine-dependent methyltransferases"/>
    <property type="match status" value="1"/>
</dbReference>
<dbReference type="CDD" id="cd02440">
    <property type="entry name" value="AdoMet_MTases"/>
    <property type="match status" value="1"/>
</dbReference>
<keyword evidence="1" id="KW-0808">Transferase</keyword>
<dbReference type="Proteomes" id="UP001419910">
    <property type="component" value="Unassembled WGS sequence"/>
</dbReference>
<keyword evidence="1" id="KW-0489">Methyltransferase</keyword>
<dbReference type="EC" id="2.1.1.-" evidence="1"/>
<dbReference type="EMBL" id="JBDIME010000029">
    <property type="protein sequence ID" value="MEN2792466.1"/>
    <property type="molecule type" value="Genomic_DNA"/>
</dbReference>
<accession>A0ABU9Y9M2</accession>
<proteinExistence type="predicted"/>
<reference evidence="1 2" key="1">
    <citation type="submission" date="2024-05" db="EMBL/GenBank/DDBJ databases">
        <authorList>
            <person name="Liu Q."/>
            <person name="Xin Y.-H."/>
        </authorList>
    </citation>
    <scope>NUCLEOTIDE SEQUENCE [LARGE SCALE GENOMIC DNA]</scope>
    <source>
        <strain evidence="1 2">CGMCC 1.10181</strain>
    </source>
</reference>
<dbReference type="Pfam" id="PF13489">
    <property type="entry name" value="Methyltransf_23"/>
    <property type="match status" value="1"/>
</dbReference>
<dbReference type="GO" id="GO:0008168">
    <property type="term" value="F:methyltransferase activity"/>
    <property type="evidence" value="ECO:0007669"/>
    <property type="project" value="UniProtKB-KW"/>
</dbReference>
<organism evidence="1 2">
    <name type="scientific">Sphingomonas oligophenolica</name>
    <dbReference type="NCBI Taxonomy" id="301154"/>
    <lineage>
        <taxon>Bacteria</taxon>
        <taxon>Pseudomonadati</taxon>
        <taxon>Pseudomonadota</taxon>
        <taxon>Alphaproteobacteria</taxon>
        <taxon>Sphingomonadales</taxon>
        <taxon>Sphingomonadaceae</taxon>
        <taxon>Sphingomonas</taxon>
    </lineage>
</organism>
<name>A0ABU9Y9M2_9SPHN</name>
<sequence>MATPLQGYDADEGESHSHAYLFPILLRILAEHPVGRIFELGCGNGTTAAMLQARGYSIIGVDPSVSGIEIAHREFPQCRLESGSSDEDLRARFGTFETVVSLEVAEHVYSPKLYAKAIFDLLEPGGIAIVSTPYHSYLKNLALAVSGRMESHFTALWEGGHIKFWSRKTLRTLFDDAGMDEIAFYRVGRVPVLAKSMVSVFRKREAPQTGA</sequence>
<dbReference type="InterPro" id="IPR029063">
    <property type="entry name" value="SAM-dependent_MTases_sf"/>
</dbReference>
<evidence type="ECO:0000313" key="1">
    <source>
        <dbReference type="EMBL" id="MEN2792466.1"/>
    </source>
</evidence>
<dbReference type="Gene3D" id="3.40.50.150">
    <property type="entry name" value="Vaccinia Virus protein VP39"/>
    <property type="match status" value="1"/>
</dbReference>
<keyword evidence="2" id="KW-1185">Reference proteome</keyword>